<evidence type="ECO:0000313" key="1">
    <source>
        <dbReference type="EMBL" id="KXJ91271.1"/>
    </source>
</evidence>
<organism evidence="1 2">
    <name type="scientific">Microdochium bolleyi</name>
    <dbReference type="NCBI Taxonomy" id="196109"/>
    <lineage>
        <taxon>Eukaryota</taxon>
        <taxon>Fungi</taxon>
        <taxon>Dikarya</taxon>
        <taxon>Ascomycota</taxon>
        <taxon>Pezizomycotina</taxon>
        <taxon>Sordariomycetes</taxon>
        <taxon>Xylariomycetidae</taxon>
        <taxon>Xylariales</taxon>
        <taxon>Microdochiaceae</taxon>
        <taxon>Microdochium</taxon>
    </lineage>
</organism>
<gene>
    <name evidence="1" type="ORF">Micbo1qcDRAFT_175497</name>
</gene>
<dbReference type="AlphaFoldDB" id="A0A136J218"/>
<reference evidence="2" key="1">
    <citation type="submission" date="2016-02" db="EMBL/GenBank/DDBJ databases">
        <title>Draft genome sequence of Microdochium bolleyi, a fungal endophyte of beachgrass.</title>
        <authorList>
            <consortium name="DOE Joint Genome Institute"/>
            <person name="David A.S."/>
            <person name="May G."/>
            <person name="Haridas S."/>
            <person name="Lim J."/>
            <person name="Wang M."/>
            <person name="Labutti K."/>
            <person name="Lipzen A."/>
            <person name="Barry K."/>
            <person name="Grigoriev I.V."/>
        </authorList>
    </citation>
    <scope>NUCLEOTIDE SEQUENCE [LARGE SCALE GENOMIC DNA]</scope>
    <source>
        <strain evidence="2">J235TASD1</strain>
    </source>
</reference>
<accession>A0A136J218</accession>
<dbReference type="Proteomes" id="UP000070501">
    <property type="component" value="Unassembled WGS sequence"/>
</dbReference>
<name>A0A136J218_9PEZI</name>
<keyword evidence="2" id="KW-1185">Reference proteome</keyword>
<dbReference type="InParanoid" id="A0A136J218"/>
<dbReference type="EMBL" id="KQ964250">
    <property type="protein sequence ID" value="KXJ91271.1"/>
    <property type="molecule type" value="Genomic_DNA"/>
</dbReference>
<sequence>MAVAGAGTTRPVPIQAAILAAESRCRKTRCLAELQRVSKRVLLQVIDHFGPASSSAHVVRLSSVSAQASGNLRVCGGDHNFVRLHKIFARLGPGCCQEDRRQTSAARGATEPASLSDARPSLARGGDIYDEPFVARIQAYPLMCIGLPPIKGSTPTCGGGEVLRTEYAVPTRLRHFPFYESGLECFEDIFVIFFFPRALLLLPKRCQNDWDAQISSLLVRAPDDRTPHPPGLALGFRFTASTQQRSRTIK</sequence>
<proteinExistence type="predicted"/>
<evidence type="ECO:0000313" key="2">
    <source>
        <dbReference type="Proteomes" id="UP000070501"/>
    </source>
</evidence>
<protein>
    <submittedName>
        <fullName evidence="1">Uncharacterized protein</fullName>
    </submittedName>
</protein>